<feature type="compositionally biased region" description="Polar residues" evidence="1">
    <location>
        <begin position="64"/>
        <end position="74"/>
    </location>
</feature>
<dbReference type="GeneID" id="59306015"/>
<dbReference type="EMBL" id="JAAQRI010000140">
    <property type="protein sequence ID" value="KAF5633642.1"/>
    <property type="molecule type" value="Genomic_DNA"/>
</dbReference>
<feature type="region of interest" description="Disordered" evidence="1">
    <location>
        <begin position="49"/>
        <end position="78"/>
    </location>
</feature>
<gene>
    <name evidence="2" type="ORF">FTJAE_7067</name>
</gene>
<sequence length="196" mass="21808">MRGIWREEEQNIISSLSGALNVPCADQLRPLLSEIIGRVEGYFEQKQQTLPEESLKEPVAKAQDTGTTTQQGENSGHACESLKVGSSQMLNQGSIKVPEPVGPATREWQFSNEVETPSISNYTFTCLTPTQHQNQFEYSYPDHPAGPHRSDLGMDWHLGDPGSDISMEDFMSFNSSLEECLSSEDYQSSVQNLNSF</sequence>
<protein>
    <submittedName>
        <fullName evidence="2">Uncharacterized protein</fullName>
    </submittedName>
</protein>
<accession>A0A8H5RI01</accession>
<dbReference type="RefSeq" id="XP_037205806.1">
    <property type="nucleotide sequence ID" value="XM_037353745.1"/>
</dbReference>
<evidence type="ECO:0000313" key="3">
    <source>
        <dbReference type="Proteomes" id="UP000530670"/>
    </source>
</evidence>
<comment type="caution">
    <text evidence="2">The sequence shown here is derived from an EMBL/GenBank/DDBJ whole genome shotgun (WGS) entry which is preliminary data.</text>
</comment>
<reference evidence="2 3" key="1">
    <citation type="submission" date="2020-05" db="EMBL/GenBank/DDBJ databases">
        <title>Identification and distribution of gene clusters putatively required for synthesis of sphingolipid metabolism inhibitors in phylogenetically diverse species of the filamentous fungus Fusarium.</title>
        <authorList>
            <person name="Kim H.-S."/>
            <person name="Busman M."/>
            <person name="Brown D.W."/>
            <person name="Divon H."/>
            <person name="Uhlig S."/>
            <person name="Proctor R.H."/>
        </authorList>
    </citation>
    <scope>NUCLEOTIDE SEQUENCE [LARGE SCALE GENOMIC DNA]</scope>
    <source>
        <strain evidence="2 3">NRRL 66243</strain>
    </source>
</reference>
<keyword evidence="3" id="KW-1185">Reference proteome</keyword>
<dbReference type="Proteomes" id="UP000530670">
    <property type="component" value="Unassembled WGS sequence"/>
</dbReference>
<evidence type="ECO:0000313" key="2">
    <source>
        <dbReference type="EMBL" id="KAF5633642.1"/>
    </source>
</evidence>
<organism evidence="2 3">
    <name type="scientific">Fusarium tjaetaba</name>
    <dbReference type="NCBI Taxonomy" id="1567544"/>
    <lineage>
        <taxon>Eukaryota</taxon>
        <taxon>Fungi</taxon>
        <taxon>Dikarya</taxon>
        <taxon>Ascomycota</taxon>
        <taxon>Pezizomycotina</taxon>
        <taxon>Sordariomycetes</taxon>
        <taxon>Hypocreomycetidae</taxon>
        <taxon>Hypocreales</taxon>
        <taxon>Nectriaceae</taxon>
        <taxon>Fusarium</taxon>
        <taxon>Fusarium fujikuroi species complex</taxon>
    </lineage>
</organism>
<evidence type="ECO:0000256" key="1">
    <source>
        <dbReference type="SAM" id="MobiDB-lite"/>
    </source>
</evidence>
<proteinExistence type="predicted"/>
<name>A0A8H5RI01_9HYPO</name>
<dbReference type="OrthoDB" id="4738706at2759"/>
<dbReference type="AlphaFoldDB" id="A0A8H5RI01"/>